<dbReference type="Proteomes" id="UP000769780">
    <property type="component" value="Unassembled WGS sequence"/>
</dbReference>
<dbReference type="PROSITE" id="PS51500">
    <property type="entry name" value="SIN"/>
    <property type="match status" value="1"/>
</dbReference>
<reference evidence="3 4" key="1">
    <citation type="submission" date="2020-07" db="EMBL/GenBank/DDBJ databases">
        <title>Fungal Genomes of the International Space Station.</title>
        <authorList>
            <person name="Seuylemezian A."/>
            <person name="Singh N.K."/>
            <person name="Wood J."/>
            <person name="Venkateswaran K."/>
        </authorList>
    </citation>
    <scope>NUCLEOTIDE SEQUENCE [LARGE SCALE GENOMIC DNA]</scope>
    <source>
        <strain evidence="3 4">PL-B2</strain>
    </source>
</reference>
<dbReference type="PROSITE" id="PS50937">
    <property type="entry name" value="HTH_MERR_2"/>
    <property type="match status" value="1"/>
</dbReference>
<evidence type="ECO:0000313" key="3">
    <source>
        <dbReference type="EMBL" id="MBY0097299.1"/>
    </source>
</evidence>
<evidence type="ECO:0000313" key="4">
    <source>
        <dbReference type="Proteomes" id="UP000769780"/>
    </source>
</evidence>
<dbReference type="InterPro" id="IPR010981">
    <property type="entry name" value="SinR/SinI_dimer_dom"/>
</dbReference>
<dbReference type="Pfam" id="PF08671">
    <property type="entry name" value="SinI"/>
    <property type="match status" value="1"/>
</dbReference>
<organism evidence="3 4">
    <name type="scientific">Mesobacillus maritimus</name>
    <dbReference type="NCBI Taxonomy" id="1643336"/>
    <lineage>
        <taxon>Bacteria</taxon>
        <taxon>Bacillati</taxon>
        <taxon>Bacillota</taxon>
        <taxon>Bacilli</taxon>
        <taxon>Bacillales</taxon>
        <taxon>Bacillaceae</taxon>
        <taxon>Mesobacillus</taxon>
    </lineage>
</organism>
<dbReference type="EMBL" id="JACWFH010000012">
    <property type="protein sequence ID" value="MBY0097299.1"/>
    <property type="molecule type" value="Genomic_DNA"/>
</dbReference>
<keyword evidence="4" id="KW-1185">Reference proteome</keyword>
<dbReference type="SUPFAM" id="SSF47406">
    <property type="entry name" value="SinR repressor dimerisation domain-like"/>
    <property type="match status" value="1"/>
</dbReference>
<feature type="domain" description="Sin" evidence="2">
    <location>
        <begin position="3"/>
        <end position="39"/>
    </location>
</feature>
<evidence type="ECO:0000259" key="1">
    <source>
        <dbReference type="PROSITE" id="PS50937"/>
    </source>
</evidence>
<dbReference type="InterPro" id="IPR036281">
    <property type="entry name" value="SinR/SinI_dimer_dom_sf"/>
</dbReference>
<evidence type="ECO:0000259" key="2">
    <source>
        <dbReference type="PROSITE" id="PS51500"/>
    </source>
</evidence>
<protein>
    <submittedName>
        <fullName evidence="3">Anti-repressor SinI family protein</fullName>
    </submittedName>
</protein>
<feature type="domain" description="HTH merR-type" evidence="1">
    <location>
        <begin position="13"/>
        <end position="39"/>
    </location>
</feature>
<accession>A0ABS7K4W6</accession>
<gene>
    <name evidence="3" type="ORF">H0185_10885</name>
</gene>
<name>A0ABS7K4W6_9BACI</name>
<sequence>MVTAVSEQELTLDLEWVELIKEALDLGIPIEDIRAFLNQ</sequence>
<proteinExistence type="predicted"/>
<dbReference type="InterPro" id="IPR000551">
    <property type="entry name" value="MerR-type_HTH_dom"/>
</dbReference>
<comment type="caution">
    <text evidence="3">The sequence shown here is derived from an EMBL/GenBank/DDBJ whole genome shotgun (WGS) entry which is preliminary data.</text>
</comment>